<dbReference type="Pfam" id="PF02698">
    <property type="entry name" value="DUF218"/>
    <property type="match status" value="1"/>
</dbReference>
<evidence type="ECO:0000256" key="1">
    <source>
        <dbReference type="SAM" id="Phobius"/>
    </source>
</evidence>
<keyword evidence="1" id="KW-0812">Transmembrane</keyword>
<accession>A0ABY4MXF4</accession>
<organism evidence="3">
    <name type="scientific">Gulosibacter sediminis</name>
    <dbReference type="NCBI Taxonomy" id="1729695"/>
    <lineage>
        <taxon>Bacteria</taxon>
        <taxon>Bacillati</taxon>
        <taxon>Actinomycetota</taxon>
        <taxon>Actinomycetes</taxon>
        <taxon>Micrococcales</taxon>
        <taxon>Microbacteriaceae</taxon>
        <taxon>Gulosibacter</taxon>
    </lineage>
</organism>
<dbReference type="CDD" id="cd06259">
    <property type="entry name" value="YdcF-like"/>
    <property type="match status" value="1"/>
</dbReference>
<proteinExistence type="predicted"/>
<feature type="transmembrane region" description="Helical" evidence="1">
    <location>
        <begin position="12"/>
        <end position="31"/>
    </location>
</feature>
<feature type="domain" description="DUF218" evidence="2">
    <location>
        <begin position="41"/>
        <end position="154"/>
    </location>
</feature>
<gene>
    <name evidence="3" type="ORF">M3M28_01150</name>
</gene>
<dbReference type="InterPro" id="IPR003848">
    <property type="entry name" value="DUF218"/>
</dbReference>
<dbReference type="EMBL" id="CP097160">
    <property type="protein sequence ID" value="UQN15105.1"/>
    <property type="molecule type" value="Genomic_DNA"/>
</dbReference>
<protein>
    <submittedName>
        <fullName evidence="3">YdcF family protein</fullName>
    </submittedName>
</protein>
<keyword evidence="1" id="KW-0472">Membrane</keyword>
<reference evidence="3" key="1">
    <citation type="submission" date="2022-05" db="EMBL/GenBank/DDBJ databases">
        <title>Complete genome sequence of toluene-degrading Gulosibacter sediminis strain ACHW.36C.</title>
        <authorList>
            <person name="Wai A.C."/>
            <person name="Lai G.K."/>
            <person name="Griffin S.D."/>
            <person name="Leung F.C."/>
        </authorList>
    </citation>
    <scope>NUCLEOTIDE SEQUENCE [LARGE SCALE GENOMIC DNA]</scope>
    <source>
        <strain evidence="3">ACHW.36C</strain>
    </source>
</reference>
<name>A0ABY4MXF4_9MICO</name>
<evidence type="ECO:0000313" key="3">
    <source>
        <dbReference type="EMBL" id="UQN15105.1"/>
    </source>
</evidence>
<sequence>MAADAWLRRLWWQAGATLAAMVIGFGAVYFLPVRTEAHEVDAIVVLGVPNERLGHALELVDRGYADVLVVSSPDPLVAPSRVPWTCREHDFGDTLDLSDGVEVTQYCFTPEPFDTRGEAQYVSALAAEHGWDEVMVVTYRTHVSRARWYFERCAPNVEASFIGVTRPWQPGRVLERFAYETGAWMKAAVVDPC</sequence>
<keyword evidence="1" id="KW-1133">Transmembrane helix</keyword>
<evidence type="ECO:0000259" key="2">
    <source>
        <dbReference type="Pfam" id="PF02698"/>
    </source>
</evidence>